<feature type="compositionally biased region" description="Polar residues" evidence="1">
    <location>
        <begin position="74"/>
        <end position="90"/>
    </location>
</feature>
<reference evidence="2" key="1">
    <citation type="submission" date="2018-10" db="EMBL/GenBank/DDBJ databases">
        <title>Effector identification in a new, highly contiguous assembly of the strawberry crown rot pathogen Phytophthora cactorum.</title>
        <authorList>
            <person name="Armitage A.D."/>
            <person name="Nellist C.F."/>
            <person name="Bates H."/>
            <person name="Vickerstaff R.J."/>
            <person name="Harrison R.J."/>
        </authorList>
    </citation>
    <scope>NUCLEOTIDE SEQUENCE</scope>
    <source>
        <strain evidence="2">P415</strain>
    </source>
</reference>
<comment type="caution">
    <text evidence="2">The sequence shown here is derived from an EMBL/GenBank/DDBJ whole genome shotgun (WGS) entry which is preliminary data.</text>
</comment>
<dbReference type="AlphaFoldDB" id="A0A8T1EYK9"/>
<dbReference type="Proteomes" id="UP000697107">
    <property type="component" value="Unassembled WGS sequence"/>
</dbReference>
<evidence type="ECO:0000256" key="1">
    <source>
        <dbReference type="SAM" id="MobiDB-lite"/>
    </source>
</evidence>
<evidence type="ECO:0000313" key="3">
    <source>
        <dbReference type="Proteomes" id="UP000697107"/>
    </source>
</evidence>
<protein>
    <submittedName>
        <fullName evidence="2">Uncharacterized protein</fullName>
    </submittedName>
</protein>
<gene>
    <name evidence="2" type="ORF">PC118_g20671</name>
</gene>
<evidence type="ECO:0000313" key="2">
    <source>
        <dbReference type="EMBL" id="KAG2963849.1"/>
    </source>
</evidence>
<organism evidence="2 3">
    <name type="scientific">Phytophthora cactorum</name>
    <dbReference type="NCBI Taxonomy" id="29920"/>
    <lineage>
        <taxon>Eukaryota</taxon>
        <taxon>Sar</taxon>
        <taxon>Stramenopiles</taxon>
        <taxon>Oomycota</taxon>
        <taxon>Peronosporomycetes</taxon>
        <taxon>Peronosporales</taxon>
        <taxon>Peronosporaceae</taxon>
        <taxon>Phytophthora</taxon>
    </lineage>
</organism>
<accession>A0A8T1EYK9</accession>
<feature type="region of interest" description="Disordered" evidence="1">
    <location>
        <begin position="64"/>
        <end position="90"/>
    </location>
</feature>
<name>A0A8T1EYK9_9STRA</name>
<proteinExistence type="predicted"/>
<sequence length="90" mass="9766">MCGCRLFYCAVSSHDWLRGHDLQSSGLLRDPPHAHQAGFRIQYNAPTRDYESLSRYKTVARLRPSGSSCGRAGASTSGESMSKANSGGED</sequence>
<dbReference type="EMBL" id="RCML01001282">
    <property type="protein sequence ID" value="KAG2963849.1"/>
    <property type="molecule type" value="Genomic_DNA"/>
</dbReference>